<dbReference type="Gene3D" id="2.40.10.10">
    <property type="entry name" value="Trypsin-like serine proteases"/>
    <property type="match status" value="1"/>
</dbReference>
<reference evidence="4 5" key="1">
    <citation type="submission" date="2018-06" db="EMBL/GenBank/DDBJ databases">
        <authorList>
            <consortium name="Pathogen Informatics"/>
            <person name="Doyle S."/>
        </authorList>
    </citation>
    <scope>NUCLEOTIDE SEQUENCE [LARGE SCALE GENOMIC DNA]</scope>
    <source>
        <strain evidence="4 5">NCTC2665</strain>
    </source>
</reference>
<feature type="chain" id="PRO_5030789141" description="Peptidase S1 domain-containing protein" evidence="2">
    <location>
        <begin position="28"/>
        <end position="402"/>
    </location>
</feature>
<name>A0A7Z7KMN1_MICLC</name>
<feature type="signal peptide" evidence="2">
    <location>
        <begin position="1"/>
        <end position="27"/>
    </location>
</feature>
<dbReference type="SUPFAM" id="SSF50494">
    <property type="entry name" value="Trypsin-like serine proteases"/>
    <property type="match status" value="1"/>
</dbReference>
<organism evidence="4 5">
    <name type="scientific">Micrococcus luteus (strain ATCC 4698 / DSM 20030 / JCM 1464 / CCM 169 / CCUG 5858 / IAM 1056 / NBRC 3333 / NCIMB 9278 / NCTC 2665 / VKM Ac-2230)</name>
    <name type="common">Micrococcus lysodeikticus</name>
    <dbReference type="NCBI Taxonomy" id="465515"/>
    <lineage>
        <taxon>Bacteria</taxon>
        <taxon>Bacillati</taxon>
        <taxon>Actinomycetota</taxon>
        <taxon>Actinomycetes</taxon>
        <taxon>Micrococcales</taxon>
        <taxon>Micrococcaceae</taxon>
        <taxon>Micrococcus</taxon>
    </lineage>
</organism>
<evidence type="ECO:0000259" key="3">
    <source>
        <dbReference type="Pfam" id="PF00089"/>
    </source>
</evidence>
<dbReference type="InterPro" id="IPR001254">
    <property type="entry name" value="Trypsin_dom"/>
</dbReference>
<dbReference type="GO" id="GO:0006508">
    <property type="term" value="P:proteolysis"/>
    <property type="evidence" value="ECO:0007669"/>
    <property type="project" value="InterPro"/>
</dbReference>
<dbReference type="AlphaFoldDB" id="A0A7Z7KMN1"/>
<dbReference type="InterPro" id="IPR009003">
    <property type="entry name" value="Peptidase_S1_PA"/>
</dbReference>
<evidence type="ECO:0000256" key="2">
    <source>
        <dbReference type="SAM" id="SignalP"/>
    </source>
</evidence>
<dbReference type="Pfam" id="PF00089">
    <property type="entry name" value="Trypsin"/>
    <property type="match status" value="1"/>
</dbReference>
<evidence type="ECO:0000256" key="1">
    <source>
        <dbReference type="SAM" id="MobiDB-lite"/>
    </source>
</evidence>
<keyword evidence="2" id="KW-0732">Signal</keyword>
<protein>
    <recommendedName>
        <fullName evidence="3">Peptidase S1 domain-containing protein</fullName>
    </recommendedName>
</protein>
<feature type="region of interest" description="Disordered" evidence="1">
    <location>
        <begin position="245"/>
        <end position="264"/>
    </location>
</feature>
<evidence type="ECO:0000313" key="5">
    <source>
        <dbReference type="Proteomes" id="UP000248985"/>
    </source>
</evidence>
<sequence>MRTRTLTGVATAALGAVVVAGAGPALAQTTLTQGSAITAPAGACSLTIVDDATAYTASHCGAGQWQIGSTVRDVDGAAIGTVSALPDDSGVDAVRVALADDVDVVGDWSTRPASSVGVGETVYTHGSSVPLGAPNTVSHTQTFEAATVCDDAYADQVALDTASTHAGDSGGAVYDAQQRVVGVISGIAPVTFDAEGNVVGCDAQAMSSIMVPVESLDALDASAAPAAETAAAAETAPAIADVAGPVADEDLPTGGEPAVDESELTEFTPAEEEAIAAELKARAEAAAEEEAAEAAPAAEAPAAEAAAPGVTDVVAAPAEGVAYGTRVVAQTDQGGFAAVTVTAYDADGTVLGQDGLDLTGEYRAWLPVPAEVPAGGSVEVTVVDAAGAATDATVTLGGQLVG</sequence>
<dbReference type="EMBL" id="LS483396">
    <property type="protein sequence ID" value="SQG49227.1"/>
    <property type="molecule type" value="Genomic_DNA"/>
</dbReference>
<dbReference type="GO" id="GO:0004252">
    <property type="term" value="F:serine-type endopeptidase activity"/>
    <property type="evidence" value="ECO:0007669"/>
    <property type="project" value="InterPro"/>
</dbReference>
<dbReference type="GeneID" id="93344905"/>
<proteinExistence type="predicted"/>
<accession>A0A7Z7KMN1</accession>
<dbReference type="PROSITE" id="PS00135">
    <property type="entry name" value="TRYPSIN_SER"/>
    <property type="match status" value="1"/>
</dbReference>
<dbReference type="InterPro" id="IPR033116">
    <property type="entry name" value="TRYPSIN_SER"/>
</dbReference>
<gene>
    <name evidence="4" type="ORF">NCTC2665_01761</name>
</gene>
<dbReference type="Proteomes" id="UP000248985">
    <property type="component" value="Chromosome 1"/>
</dbReference>
<feature type="domain" description="Peptidase S1" evidence="3">
    <location>
        <begin position="23"/>
        <end position="187"/>
    </location>
</feature>
<dbReference type="RefSeq" id="WP_231936579.1">
    <property type="nucleotide sequence ID" value="NC_012803.1"/>
</dbReference>
<evidence type="ECO:0000313" key="4">
    <source>
        <dbReference type="EMBL" id="SQG49227.1"/>
    </source>
</evidence>
<dbReference type="InterPro" id="IPR043504">
    <property type="entry name" value="Peptidase_S1_PA_chymotrypsin"/>
</dbReference>